<sequence>MELTLELANQLIERIKAYARYNNVNAVMAIVSKEGNPISVQVMEDAYIVSYELALKKAYTSAALKMPTHELAYLVKEGGDLEGLLSMLDGNKLITLGGGYPITLNGKVVGGLGVSGGTAGQDIELARYGVSFA</sequence>
<accession>A0AC61DHM3</accession>
<keyword evidence="2" id="KW-1185">Reference proteome</keyword>
<organism evidence="1 2">
    <name type="scientific">Sporanaerobium hydrogeniformans</name>
    <dbReference type="NCBI Taxonomy" id="3072179"/>
    <lineage>
        <taxon>Bacteria</taxon>
        <taxon>Bacillati</taxon>
        <taxon>Bacillota</taxon>
        <taxon>Clostridia</taxon>
        <taxon>Lachnospirales</taxon>
        <taxon>Lachnospiraceae</taxon>
        <taxon>Sporanaerobium</taxon>
    </lineage>
</organism>
<name>A0AC61DHM3_9FIRM</name>
<dbReference type="EMBL" id="PEDL01000001">
    <property type="protein sequence ID" value="PHV72116.1"/>
    <property type="molecule type" value="Genomic_DNA"/>
</dbReference>
<evidence type="ECO:0000313" key="1">
    <source>
        <dbReference type="EMBL" id="PHV72116.1"/>
    </source>
</evidence>
<comment type="caution">
    <text evidence="1">The sequence shown here is derived from an EMBL/GenBank/DDBJ whole genome shotgun (WGS) entry which is preliminary data.</text>
</comment>
<evidence type="ECO:0000313" key="2">
    <source>
        <dbReference type="Proteomes" id="UP000224460"/>
    </source>
</evidence>
<reference evidence="1" key="1">
    <citation type="submission" date="2017-10" db="EMBL/GenBank/DDBJ databases">
        <title>Genome sequence of cellulolytic Lachnospiraceae bacterium XHS1971 isolated from hotspring sediment.</title>
        <authorList>
            <person name="Vasudevan G."/>
            <person name="Joshi A.J."/>
            <person name="Hivarkar S."/>
            <person name="Lanjekar V.B."/>
            <person name="Dhakephalkar P.K."/>
            <person name="Dagar S."/>
        </authorList>
    </citation>
    <scope>NUCLEOTIDE SEQUENCE</scope>
    <source>
        <strain evidence="1">XHS1971</strain>
    </source>
</reference>
<proteinExistence type="predicted"/>
<gene>
    <name evidence="1" type="ORF">CS063_01150</name>
</gene>
<dbReference type="Proteomes" id="UP000224460">
    <property type="component" value="Unassembled WGS sequence"/>
</dbReference>
<protein>
    <submittedName>
        <fullName evidence="1">DhaG protein</fullName>
    </submittedName>
</protein>